<evidence type="ECO:0000256" key="2">
    <source>
        <dbReference type="ARBA" id="ARBA00022692"/>
    </source>
</evidence>
<evidence type="ECO:0000256" key="1">
    <source>
        <dbReference type="ARBA" id="ARBA00004127"/>
    </source>
</evidence>
<proteinExistence type="predicted"/>
<keyword evidence="6" id="KW-0489">Methyltransferase</keyword>
<feature type="transmembrane region" description="Helical" evidence="5">
    <location>
        <begin position="47"/>
        <end position="68"/>
    </location>
</feature>
<dbReference type="PANTHER" id="PTHR12714:SF24">
    <property type="entry name" value="SLR1182 PROTEIN"/>
    <property type="match status" value="1"/>
</dbReference>
<dbReference type="AlphaFoldDB" id="A0A1I0NIG7"/>
<keyword evidence="3 5" id="KW-1133">Transmembrane helix</keyword>
<sequence>MKWIDLPPVWLALFALLTYWIGTMDLLTERPGFEFLGIWVGPNRIGWGGELLIAAGLFTMSAAIVELVRNRTTVIPHQDADTLVQSGIFAFSRNPIYVGDTLVLAGLAIIWGAPLALFLVPLFVWIIRQRFVLPEEQRLHAKFGQAFDDYCDMTRRWI</sequence>
<reference evidence="6 7" key="1">
    <citation type="submission" date="2016-10" db="EMBL/GenBank/DDBJ databases">
        <authorList>
            <person name="de Groot N.N."/>
        </authorList>
    </citation>
    <scope>NUCLEOTIDE SEQUENCE [LARGE SCALE GENOMIC DNA]</scope>
    <source>
        <strain evidence="6 7">DSM 17925</strain>
    </source>
</reference>
<dbReference type="GO" id="GO:0008168">
    <property type="term" value="F:methyltransferase activity"/>
    <property type="evidence" value="ECO:0007669"/>
    <property type="project" value="UniProtKB-KW"/>
</dbReference>
<organism evidence="6 7">
    <name type="scientific">Cognatiyoonia koreensis</name>
    <dbReference type="NCBI Taxonomy" id="364200"/>
    <lineage>
        <taxon>Bacteria</taxon>
        <taxon>Pseudomonadati</taxon>
        <taxon>Pseudomonadota</taxon>
        <taxon>Alphaproteobacteria</taxon>
        <taxon>Rhodobacterales</taxon>
        <taxon>Paracoccaceae</taxon>
        <taxon>Cognatiyoonia</taxon>
    </lineage>
</organism>
<evidence type="ECO:0000256" key="4">
    <source>
        <dbReference type="ARBA" id="ARBA00023136"/>
    </source>
</evidence>
<protein>
    <submittedName>
        <fullName evidence="6">Phospholipid methyltransferase</fullName>
    </submittedName>
</protein>
<dbReference type="GO" id="GO:0032259">
    <property type="term" value="P:methylation"/>
    <property type="evidence" value="ECO:0007669"/>
    <property type="project" value="UniProtKB-KW"/>
</dbReference>
<evidence type="ECO:0000313" key="6">
    <source>
        <dbReference type="EMBL" id="SEW01087.1"/>
    </source>
</evidence>
<dbReference type="Gene3D" id="1.20.120.1630">
    <property type="match status" value="1"/>
</dbReference>
<keyword evidence="2 5" id="KW-0812">Transmembrane</keyword>
<keyword evidence="6" id="KW-0808">Transferase</keyword>
<evidence type="ECO:0000256" key="3">
    <source>
        <dbReference type="ARBA" id="ARBA00022989"/>
    </source>
</evidence>
<keyword evidence="4 5" id="KW-0472">Membrane</keyword>
<evidence type="ECO:0000256" key="5">
    <source>
        <dbReference type="SAM" id="Phobius"/>
    </source>
</evidence>
<name>A0A1I0NIG7_9RHOB</name>
<accession>A0A1I0NIG7</accession>
<comment type="subcellular location">
    <subcellularLocation>
        <location evidence="1">Endomembrane system</location>
        <topology evidence="1">Multi-pass membrane protein</topology>
    </subcellularLocation>
</comment>
<dbReference type="GO" id="GO:0012505">
    <property type="term" value="C:endomembrane system"/>
    <property type="evidence" value="ECO:0007669"/>
    <property type="project" value="UniProtKB-SubCell"/>
</dbReference>
<dbReference type="EMBL" id="FOIZ01000001">
    <property type="protein sequence ID" value="SEW01087.1"/>
    <property type="molecule type" value="Genomic_DNA"/>
</dbReference>
<dbReference type="PANTHER" id="PTHR12714">
    <property type="entry name" value="PROTEIN-S ISOPRENYLCYSTEINE O-METHYLTRANSFERASE"/>
    <property type="match status" value="1"/>
</dbReference>
<feature type="transmembrane region" description="Helical" evidence="5">
    <location>
        <begin position="9"/>
        <end position="27"/>
    </location>
</feature>
<dbReference type="Proteomes" id="UP000199167">
    <property type="component" value="Unassembled WGS sequence"/>
</dbReference>
<gene>
    <name evidence="6" type="ORF">SAMN04488515_0635</name>
</gene>
<evidence type="ECO:0000313" key="7">
    <source>
        <dbReference type="Proteomes" id="UP000199167"/>
    </source>
</evidence>
<dbReference type="STRING" id="364200.SAMN04488515_0635"/>
<dbReference type="OrthoDB" id="9811969at2"/>
<dbReference type="InterPro" id="IPR007318">
    <property type="entry name" value="Phopholipid_MeTrfase"/>
</dbReference>
<keyword evidence="7" id="KW-1185">Reference proteome</keyword>
<dbReference type="Pfam" id="PF04191">
    <property type="entry name" value="PEMT"/>
    <property type="match status" value="1"/>
</dbReference>
<dbReference type="RefSeq" id="WP_089990163.1">
    <property type="nucleotide sequence ID" value="NZ_FOIZ01000001.1"/>
</dbReference>
<feature type="transmembrane region" description="Helical" evidence="5">
    <location>
        <begin position="102"/>
        <end position="127"/>
    </location>
</feature>